<reference evidence="1 2" key="1">
    <citation type="submission" date="2021-03" db="EMBL/GenBank/DDBJ databases">
        <title>Genomic Encyclopedia of Type Strains, Phase IV (KMG-IV): sequencing the most valuable type-strain genomes for metagenomic binning, comparative biology and taxonomic classification.</title>
        <authorList>
            <person name="Goeker M."/>
        </authorList>
    </citation>
    <scope>NUCLEOTIDE SEQUENCE [LARGE SCALE GENOMIC DNA]</scope>
    <source>
        <strain evidence="1 2">DSM 26048</strain>
    </source>
</reference>
<dbReference type="InterPro" id="IPR028276">
    <property type="entry name" value="Imm68"/>
</dbReference>
<sequence length="162" mass="18013">MYISNWWGDLIGGSDDSLALIDYLEQLDTTAVTLNQILKDLGFDVLLSEADLRNGGSVGFDMKSANGIFRIELDIACGALIDLSAIVLESHKSGYVDLHDLDEARQPCKLYIDASEEKRNLLRNELYKFSRNPLAYDLAALVPADDMRELAENAKMIADELL</sequence>
<dbReference type="Proteomes" id="UP001519287">
    <property type="component" value="Unassembled WGS sequence"/>
</dbReference>
<protein>
    <recommendedName>
        <fullName evidence="3">Immunity protein 68</fullName>
    </recommendedName>
</protein>
<keyword evidence="2" id="KW-1185">Reference proteome</keyword>
<evidence type="ECO:0000313" key="2">
    <source>
        <dbReference type="Proteomes" id="UP001519287"/>
    </source>
</evidence>
<gene>
    <name evidence="1" type="ORF">J2Z66_001211</name>
</gene>
<dbReference type="Pfam" id="PF15583">
    <property type="entry name" value="Imm68"/>
    <property type="match status" value="1"/>
</dbReference>
<dbReference type="RefSeq" id="WP_209970442.1">
    <property type="nucleotide sequence ID" value="NZ_JAGGLB010000003.1"/>
</dbReference>
<accession>A0ABS4IPW6</accession>
<proteinExistence type="predicted"/>
<evidence type="ECO:0000313" key="1">
    <source>
        <dbReference type="EMBL" id="MBP1989613.1"/>
    </source>
</evidence>
<evidence type="ECO:0008006" key="3">
    <source>
        <dbReference type="Google" id="ProtNLM"/>
    </source>
</evidence>
<dbReference type="EMBL" id="JAGGLB010000003">
    <property type="protein sequence ID" value="MBP1989613.1"/>
    <property type="molecule type" value="Genomic_DNA"/>
</dbReference>
<comment type="caution">
    <text evidence="1">The sequence shown here is derived from an EMBL/GenBank/DDBJ whole genome shotgun (WGS) entry which is preliminary data.</text>
</comment>
<organism evidence="1 2">
    <name type="scientific">Paenibacillus eucommiae</name>
    <dbReference type="NCBI Taxonomy" id="1355755"/>
    <lineage>
        <taxon>Bacteria</taxon>
        <taxon>Bacillati</taxon>
        <taxon>Bacillota</taxon>
        <taxon>Bacilli</taxon>
        <taxon>Bacillales</taxon>
        <taxon>Paenibacillaceae</taxon>
        <taxon>Paenibacillus</taxon>
    </lineage>
</organism>
<name>A0ABS4IPW6_9BACL</name>